<keyword evidence="3" id="KW-1185">Reference proteome</keyword>
<dbReference type="AlphaFoldDB" id="A0AAD7DJZ8"/>
<name>A0AAD7DJZ8_MYCRO</name>
<protein>
    <recommendedName>
        <fullName evidence="4">F-box domain-containing protein</fullName>
    </recommendedName>
</protein>
<dbReference type="EMBL" id="JARKIE010000059">
    <property type="protein sequence ID" value="KAJ7691356.1"/>
    <property type="molecule type" value="Genomic_DNA"/>
</dbReference>
<organism evidence="2 3">
    <name type="scientific">Mycena rosella</name>
    <name type="common">Pink bonnet</name>
    <name type="synonym">Agaricus rosellus</name>
    <dbReference type="NCBI Taxonomy" id="1033263"/>
    <lineage>
        <taxon>Eukaryota</taxon>
        <taxon>Fungi</taxon>
        <taxon>Dikarya</taxon>
        <taxon>Basidiomycota</taxon>
        <taxon>Agaricomycotina</taxon>
        <taxon>Agaricomycetes</taxon>
        <taxon>Agaricomycetidae</taxon>
        <taxon>Agaricales</taxon>
        <taxon>Marasmiineae</taxon>
        <taxon>Mycenaceae</taxon>
        <taxon>Mycena</taxon>
    </lineage>
</organism>
<proteinExistence type="predicted"/>
<dbReference type="Proteomes" id="UP001221757">
    <property type="component" value="Unassembled WGS sequence"/>
</dbReference>
<sequence>MPCGRVSPKSTRKWKGFKREWRSSDSDSAAGQQERERLQTKMAEVKFSLGGLAAVRNAMAREIASIVYPILSIPPEIAAQIFMDYIAAGADSDREGPWLVKFPRAEGGPLLLARVCAAWREIILTLHALWSRLKVTRVQANTPKLLQFWLARAGGRPLDIDTRGVDFNTGSLFATLAMSEKSWIARNGV</sequence>
<comment type="caution">
    <text evidence="2">The sequence shown here is derived from an EMBL/GenBank/DDBJ whole genome shotgun (WGS) entry which is preliminary data.</text>
</comment>
<evidence type="ECO:0000313" key="3">
    <source>
        <dbReference type="Proteomes" id="UP001221757"/>
    </source>
</evidence>
<reference evidence="2" key="1">
    <citation type="submission" date="2023-03" db="EMBL/GenBank/DDBJ databases">
        <title>Massive genome expansion in bonnet fungi (Mycena s.s.) driven by repeated elements and novel gene families across ecological guilds.</title>
        <authorList>
            <consortium name="Lawrence Berkeley National Laboratory"/>
            <person name="Harder C.B."/>
            <person name="Miyauchi S."/>
            <person name="Viragh M."/>
            <person name="Kuo A."/>
            <person name="Thoen E."/>
            <person name="Andreopoulos B."/>
            <person name="Lu D."/>
            <person name="Skrede I."/>
            <person name="Drula E."/>
            <person name="Henrissat B."/>
            <person name="Morin E."/>
            <person name="Kohler A."/>
            <person name="Barry K."/>
            <person name="LaButti K."/>
            <person name="Morin E."/>
            <person name="Salamov A."/>
            <person name="Lipzen A."/>
            <person name="Mereny Z."/>
            <person name="Hegedus B."/>
            <person name="Baldrian P."/>
            <person name="Stursova M."/>
            <person name="Weitz H."/>
            <person name="Taylor A."/>
            <person name="Grigoriev I.V."/>
            <person name="Nagy L.G."/>
            <person name="Martin F."/>
            <person name="Kauserud H."/>
        </authorList>
    </citation>
    <scope>NUCLEOTIDE SEQUENCE</scope>
    <source>
        <strain evidence="2">CBHHK067</strain>
    </source>
</reference>
<evidence type="ECO:0000313" key="2">
    <source>
        <dbReference type="EMBL" id="KAJ7691356.1"/>
    </source>
</evidence>
<evidence type="ECO:0000256" key="1">
    <source>
        <dbReference type="SAM" id="MobiDB-lite"/>
    </source>
</evidence>
<accession>A0AAD7DJZ8</accession>
<feature type="region of interest" description="Disordered" evidence="1">
    <location>
        <begin position="1"/>
        <end position="35"/>
    </location>
</feature>
<gene>
    <name evidence="2" type="ORF">B0H17DRAFT_1133873</name>
</gene>
<evidence type="ECO:0008006" key="4">
    <source>
        <dbReference type="Google" id="ProtNLM"/>
    </source>
</evidence>